<dbReference type="Proteomes" id="UP000649345">
    <property type="component" value="Unassembled WGS sequence"/>
</dbReference>
<organism evidence="1 2">
    <name type="scientific">Anaerosacchariphilus hominis</name>
    <dbReference type="NCBI Taxonomy" id="2763017"/>
    <lineage>
        <taxon>Bacteria</taxon>
        <taxon>Bacillati</taxon>
        <taxon>Bacillota</taxon>
        <taxon>Clostridia</taxon>
        <taxon>Lachnospirales</taxon>
        <taxon>Lachnospiraceae</taxon>
        <taxon>Anaerosacchariphilus</taxon>
    </lineage>
</organism>
<keyword evidence="2" id="KW-1185">Reference proteome</keyword>
<proteinExistence type="predicted"/>
<evidence type="ECO:0000313" key="1">
    <source>
        <dbReference type="EMBL" id="MBC5660245.1"/>
    </source>
</evidence>
<protein>
    <submittedName>
        <fullName evidence="1">Uncharacterized protein</fullName>
    </submittedName>
</protein>
<evidence type="ECO:0000313" key="2">
    <source>
        <dbReference type="Proteomes" id="UP000649345"/>
    </source>
</evidence>
<accession>A0A923LDP6</accession>
<dbReference type="EMBL" id="JACOOR010000006">
    <property type="protein sequence ID" value="MBC5660245.1"/>
    <property type="molecule type" value="Genomic_DNA"/>
</dbReference>
<sequence length="397" mass="47058">MREWEKADIKFEVCLKDCEESNLFLRKFYDEISKYIKVAWNFQPHRKERVIYVGMATFGEMWIEYVQKGRISKVYIKTDSEESKKQIEEALACAKRNHTDMKEYRITAVFNTEDVSFCSMCKNGIQVKSVNSDIGEEDNWTYINFPVYAFGLFDLEYVKMQKVNYLMHLLCAYTNLIFKCKRIMYSDEKLEVKDNEWEEPNEDWVNIDEEFIDEKNKVMSLRKEFFDIFKIVLNKDAYERKIRLLLNSSQEIFCSKKMINVLLQGDEHWSMPGYVDLINAFMVSSLEPLANIEERKVEHCKECGNLIYSIRKKVGDLCYRYLPEEIAKEIKDDCYAKRSAFLHEGYPSTNEFYCGHCVPLLSPKDGNKILFPVASVNINLFDYVTYIYRKVVTEILK</sequence>
<comment type="caution">
    <text evidence="1">The sequence shown here is derived from an EMBL/GenBank/DDBJ whole genome shotgun (WGS) entry which is preliminary data.</text>
</comment>
<dbReference type="AlphaFoldDB" id="A0A923LDP6"/>
<dbReference type="RefSeq" id="WP_186872512.1">
    <property type="nucleotide sequence ID" value="NZ_JACOOR010000006.1"/>
</dbReference>
<gene>
    <name evidence="1" type="ORF">H8S44_10725</name>
</gene>
<name>A0A923LDP6_9FIRM</name>
<reference evidence="1" key="1">
    <citation type="submission" date="2020-08" db="EMBL/GenBank/DDBJ databases">
        <title>Genome public.</title>
        <authorList>
            <person name="Liu C."/>
            <person name="Sun Q."/>
        </authorList>
    </citation>
    <scope>NUCLEOTIDE SEQUENCE</scope>
    <source>
        <strain evidence="1">NSJ-68</strain>
    </source>
</reference>